<evidence type="ECO:0000256" key="3">
    <source>
        <dbReference type="ARBA" id="ARBA00005646"/>
    </source>
</evidence>
<protein>
    <recommendedName>
        <fullName evidence="10">HhH-GPD domain-containing protein</fullName>
    </recommendedName>
</protein>
<evidence type="ECO:0000313" key="12">
    <source>
        <dbReference type="Proteomes" id="UP000000768"/>
    </source>
</evidence>
<dbReference type="Pfam" id="PF15628">
    <property type="entry name" value="RRM_DME"/>
    <property type="match status" value="1"/>
</dbReference>
<comment type="similarity">
    <text evidence="3">Belongs to the DNA glycosylase family. DEMETER subfamily.</text>
</comment>
<feature type="region of interest" description="Disordered" evidence="9">
    <location>
        <begin position="534"/>
        <end position="565"/>
    </location>
</feature>
<keyword evidence="6" id="KW-0411">Iron-sulfur</keyword>
<dbReference type="PANTHER" id="PTHR46213">
    <property type="entry name" value="TRANSCRIPTIONAL ACTIVATOR DEMETER"/>
    <property type="match status" value="1"/>
</dbReference>
<dbReference type="GO" id="GO:0046872">
    <property type="term" value="F:metal ion binding"/>
    <property type="evidence" value="ECO:0007669"/>
    <property type="project" value="UniProtKB-KW"/>
</dbReference>
<dbReference type="GO" id="GO:0019104">
    <property type="term" value="F:DNA N-glycosylase activity"/>
    <property type="evidence" value="ECO:0007669"/>
    <property type="project" value="InterPro"/>
</dbReference>
<sequence length="1789" mass="199816">MSAGRGDPNTPGNRPMFLSAGVPNLGCHNLAAPAAACNTGSIASQVLFSPCSTSVLNTIQEVSAPQSDQLSLISRATEQDDVRCIQPSWNMPGGCTQVPINIVVFHRQLTGRGSRAQLPPSATTALPDVSEGASIRLAGSNFLSLGRTSNVVAGDMTTNSSQLATPDKYNSEHLRLNCIYDEASKTENGTETSQLPQLAAAIFRNSCNDLESVIPAATWETRVQHSQESTTLLAESTTDDNIHMYQSMQKRLKTQINQSEHTPLSTPTVPKEKTLTQIEMQIASAEKTEMFRNEETPALKMKARRKKHRPKVIRENKLAKVQKPDSTPDGTSPNQKVKRSYVRKKRNPSSLEKCSDPVSDQSISRATGVADRSRTASVRRSLQFEPKEQGLQGGHSSMTNSHHHNYEKPDHAQSSFYSESEVQTGHALQVGMENSPGELAFDMSLRLNKFLDEYMHLPEMPKPTQEVPIATSGSFGTELAREEDNLGRTCLPDGKSKCSLFTEERVVKPIIEGNKKDLELNYSDADGLISSAKSLPEMEPTGSQMGKVSEVENPTHHRNGSLPGTRDSVVLRTAAEMLSVFHAGAIKKKRSARLRRNSFFSIMDLENNTLQASTRLPQPCMDALYKSSCIKFMTKKRSEKARPHCSSSIQPNDELKNRLSAGSIFYSASNASKISEDSSPNFSPQTLDNERINFDTHCEIAEGRSANTSTGPYMDYLQGVASKLKHLDLNTEQVHRNEMHFSLTAPAVISFEGTSGPSNALVPYGGAVMVPYERPLQLVKKQRPRAKVDLDFETTRVWNLLMGKSAEPDGTDVEKERWWQQEREVFQGRANSFIARMRLVQGDRRFSPWKGSVVDSVVGVFLTQNVADHLSSSAYMALAASFPSRSVNNSCKDDATTEDNEQTTSTSALVGEKSVFDLFYNGARPDLEVGCEEVSMTYKKTHMEPKDNTRDSELVEDETYSFDYKSKYGSVCNHQGTGIEHKEKEQQLPDFSSVELTASTELMQQIQIQKISSSQILTSTTIQSKLSLSSEIPRNFVCGGSAAAYKQLGSNFDQGRSLTGNDTTVREIECHRLQMAARNDYGFGKPEIPSSSAMPFFLTVDPQQLKLRNETNVSSTSSNSPSDSASPNLKNGTSPLFMPFNSYMALMAECSSNKIAYTTLNTPKTSTELPVKLRHDKRSSFEAPDLKEHESVFPTHEIAVEATRKEYEYTSKSGFTSCNGVPDTAAQAPKAKKTRTATKKDAENFDWDKLRRQAYSEGQMKTRSVERRDSVDWEAVRCADAQRISHAIRERGMNNILAERIQNFLNRLVRDHGSIDLEWLRYIPPDSAKDYLLSIRGLGLKSVECVRLLTLHHLAFPVDTNVGRICVRLGWVPIQPLPESLQLHLLELYPILETIQKYLWPRLCKLDQQTLYELHYQMITFGKVFCTKSKPNCNACPMRSECKHFASAFASARLALPAPQEKSLVKLSNQFAFQNSSMHTMNSTHLPRLEGSLHSREFLPKNSEPIIEEPASPREEGPPETIENDIEDFYEDGEIPTIKLNMEVFAQNLENCIKESNNELQSDDIAKALVAISTEAASIPVPKLKNVHRLRTEHYVYELPDAHPLLQQLGLDQREPDDPTPYLLAIWTPDGIKEITKTPKPCCDPQMEGDLCNNEMCNNCTVEKENQSRYVRGTILVPCRTAMRGSFPLNGTYFQVNEVFADHRSSHNPIHVQREQLWNLQRRMVFFGTSVPTIFKGLTTEEIQQCFWRGFVCVRGFDMETRAPRPLCPHLHVVARPKARKTAATEQVL</sequence>
<dbReference type="InterPro" id="IPR028925">
    <property type="entry name" value="RRM_DME"/>
</dbReference>
<dbReference type="GO" id="GO:0141166">
    <property type="term" value="P:chromosomal 5-methylcytosine DNA demethylation pathway"/>
    <property type="evidence" value="ECO:0007669"/>
    <property type="project" value="InterPro"/>
</dbReference>
<keyword evidence="7" id="KW-0238">DNA-binding</keyword>
<evidence type="ECO:0000256" key="1">
    <source>
        <dbReference type="ARBA" id="ARBA00001966"/>
    </source>
</evidence>
<dbReference type="OrthoDB" id="5607at2759"/>
<evidence type="ECO:0000256" key="4">
    <source>
        <dbReference type="ARBA" id="ARBA00022723"/>
    </source>
</evidence>
<feature type="compositionally biased region" description="Polar residues" evidence="9">
    <location>
        <begin position="348"/>
        <end position="365"/>
    </location>
</feature>
<dbReference type="EMBL" id="CM000768">
    <property type="protein sequence ID" value="KXG22114.1"/>
    <property type="molecule type" value="Genomic_DNA"/>
</dbReference>
<keyword evidence="8" id="KW-0539">Nucleus</keyword>
<evidence type="ECO:0000313" key="11">
    <source>
        <dbReference type="EMBL" id="KXG22114.1"/>
    </source>
</evidence>
<proteinExistence type="inferred from homology"/>
<dbReference type="GO" id="GO:0051539">
    <property type="term" value="F:4 iron, 4 sulfur cluster binding"/>
    <property type="evidence" value="ECO:0007669"/>
    <property type="project" value="InterPro"/>
</dbReference>
<evidence type="ECO:0000256" key="8">
    <source>
        <dbReference type="ARBA" id="ARBA00023242"/>
    </source>
</evidence>
<feature type="compositionally biased region" description="Polar residues" evidence="9">
    <location>
        <begin position="412"/>
        <end position="422"/>
    </location>
</feature>
<dbReference type="InParanoid" id="A0A1B6P8P8"/>
<dbReference type="GO" id="GO:0003677">
    <property type="term" value="F:DNA binding"/>
    <property type="evidence" value="ECO:0007669"/>
    <property type="project" value="UniProtKB-KW"/>
</dbReference>
<dbReference type="OMA" id="GRNDTHV"/>
<gene>
    <name evidence="11" type="ORF">SORBI_3009G155900</name>
</gene>
<dbReference type="InterPro" id="IPR023170">
    <property type="entry name" value="HhH_base_excis_C"/>
</dbReference>
<comment type="subcellular location">
    <subcellularLocation>
        <location evidence="2">Nucleus</location>
    </subcellularLocation>
</comment>
<accession>A0A1B6P8P8</accession>
<comment type="cofactor">
    <cofactor evidence="1">
        <name>[4Fe-4S] cluster</name>
        <dbReference type="ChEBI" id="CHEBI:49883"/>
    </cofactor>
</comment>
<feature type="region of interest" description="Disordered" evidence="9">
    <location>
        <begin position="291"/>
        <end position="422"/>
    </location>
</feature>
<dbReference type="InterPro" id="IPR003265">
    <property type="entry name" value="HhH-GPD_domain"/>
</dbReference>
<keyword evidence="12" id="KW-1185">Reference proteome</keyword>
<dbReference type="InterPro" id="IPR044811">
    <property type="entry name" value="DME/ROS1"/>
</dbReference>
<dbReference type="SMART" id="SM00478">
    <property type="entry name" value="ENDO3c"/>
    <property type="match status" value="1"/>
</dbReference>
<dbReference type="SMART" id="SM00525">
    <property type="entry name" value="FES"/>
    <property type="match status" value="1"/>
</dbReference>
<evidence type="ECO:0000256" key="5">
    <source>
        <dbReference type="ARBA" id="ARBA00023004"/>
    </source>
</evidence>
<feature type="region of interest" description="Disordered" evidence="9">
    <location>
        <begin position="1220"/>
        <end position="1239"/>
    </location>
</feature>
<feature type="compositionally biased region" description="Polar residues" evidence="9">
    <location>
        <begin position="324"/>
        <end position="335"/>
    </location>
</feature>
<feature type="domain" description="HhH-GPD" evidence="10">
    <location>
        <begin position="1258"/>
        <end position="1404"/>
    </location>
</feature>
<feature type="compositionally biased region" description="Low complexity" evidence="9">
    <location>
        <begin position="1114"/>
        <end position="1126"/>
    </location>
</feature>
<dbReference type="Gene3D" id="1.10.1670.10">
    <property type="entry name" value="Helix-hairpin-Helix base-excision DNA repair enzymes (C-terminal)"/>
    <property type="match status" value="1"/>
</dbReference>
<evidence type="ECO:0000256" key="2">
    <source>
        <dbReference type="ARBA" id="ARBA00004123"/>
    </source>
</evidence>
<evidence type="ECO:0000256" key="6">
    <source>
        <dbReference type="ARBA" id="ARBA00023014"/>
    </source>
</evidence>
<evidence type="ECO:0000256" key="9">
    <source>
        <dbReference type="SAM" id="MobiDB-lite"/>
    </source>
</evidence>
<dbReference type="GO" id="GO:0051747">
    <property type="term" value="F:cytosine C-5 DNA demethylase activity"/>
    <property type="evidence" value="ECO:0007669"/>
    <property type="project" value="UniProtKB-ARBA"/>
</dbReference>
<dbReference type="GO" id="GO:0006284">
    <property type="term" value="P:base-excision repair"/>
    <property type="evidence" value="ECO:0007669"/>
    <property type="project" value="InterPro"/>
</dbReference>
<dbReference type="SUPFAM" id="SSF48150">
    <property type="entry name" value="DNA-glycosylase"/>
    <property type="match status" value="1"/>
</dbReference>
<feature type="compositionally biased region" description="Basic residues" evidence="9">
    <location>
        <begin position="336"/>
        <end position="347"/>
    </location>
</feature>
<dbReference type="FunFam" id="1.10.1670.10:FF:000004">
    <property type="entry name" value="DNA glycosylase/AP lyase ROS1"/>
    <property type="match status" value="1"/>
</dbReference>
<feature type="compositionally biased region" description="Basic residues" evidence="9">
    <location>
        <begin position="301"/>
        <end position="311"/>
    </location>
</feature>
<evidence type="ECO:0000259" key="10">
    <source>
        <dbReference type="SMART" id="SM00478"/>
    </source>
</evidence>
<dbReference type="FunCoup" id="A0A1B6P8P8">
    <property type="interactions" value="20"/>
</dbReference>
<dbReference type="InterPro" id="IPR003651">
    <property type="entry name" value="Endonuclease3_FeS-loop_motif"/>
</dbReference>
<dbReference type="PANTHER" id="PTHR46213:SF2">
    <property type="entry name" value="PROTEIN ROS1C"/>
    <property type="match status" value="1"/>
</dbReference>
<dbReference type="Proteomes" id="UP000000768">
    <property type="component" value="Chromosome 9"/>
</dbReference>
<dbReference type="Gramene" id="KXG22114">
    <property type="protein sequence ID" value="KXG22114"/>
    <property type="gene ID" value="SORBI_3009G155900"/>
</dbReference>
<dbReference type="GO" id="GO:0005634">
    <property type="term" value="C:nucleus"/>
    <property type="evidence" value="ECO:0007669"/>
    <property type="project" value="UniProtKB-SubCell"/>
</dbReference>
<feature type="region of interest" description="Disordered" evidence="9">
    <location>
        <begin position="1109"/>
        <end position="1130"/>
    </location>
</feature>
<reference evidence="12" key="2">
    <citation type="journal article" date="2018" name="Plant J.">
        <title>The Sorghum bicolor reference genome: improved assembly, gene annotations, a transcriptome atlas, and signatures of genome organization.</title>
        <authorList>
            <person name="McCormick R.F."/>
            <person name="Truong S.K."/>
            <person name="Sreedasyam A."/>
            <person name="Jenkins J."/>
            <person name="Shu S."/>
            <person name="Sims D."/>
            <person name="Kennedy M."/>
            <person name="Amirebrahimi M."/>
            <person name="Weers B.D."/>
            <person name="McKinley B."/>
            <person name="Mattison A."/>
            <person name="Morishige D.T."/>
            <person name="Grimwood J."/>
            <person name="Schmutz J."/>
            <person name="Mullet J.E."/>
        </authorList>
    </citation>
    <scope>NUCLEOTIDE SEQUENCE [LARGE SCALE GENOMIC DNA]</scope>
    <source>
        <strain evidence="12">cv. BTx623</strain>
    </source>
</reference>
<keyword evidence="5" id="KW-0408">Iron</keyword>
<dbReference type="eggNOG" id="ENOG502QQKH">
    <property type="taxonomic scope" value="Eukaryota"/>
</dbReference>
<keyword evidence="4" id="KW-0479">Metal-binding</keyword>
<dbReference type="CDD" id="cd00056">
    <property type="entry name" value="ENDO3c"/>
    <property type="match status" value="1"/>
</dbReference>
<name>A0A1B6P8P8_SORBI</name>
<dbReference type="InterPro" id="IPR011257">
    <property type="entry name" value="DNA_glycosylase"/>
</dbReference>
<evidence type="ECO:0000256" key="7">
    <source>
        <dbReference type="ARBA" id="ARBA00023125"/>
    </source>
</evidence>
<reference evidence="11 12" key="1">
    <citation type="journal article" date="2009" name="Nature">
        <title>The Sorghum bicolor genome and the diversification of grasses.</title>
        <authorList>
            <person name="Paterson A.H."/>
            <person name="Bowers J.E."/>
            <person name="Bruggmann R."/>
            <person name="Dubchak I."/>
            <person name="Grimwood J."/>
            <person name="Gundlach H."/>
            <person name="Haberer G."/>
            <person name="Hellsten U."/>
            <person name="Mitros T."/>
            <person name="Poliakov A."/>
            <person name="Schmutz J."/>
            <person name="Spannagl M."/>
            <person name="Tang H."/>
            <person name="Wang X."/>
            <person name="Wicker T."/>
            <person name="Bharti A.K."/>
            <person name="Chapman J."/>
            <person name="Feltus F.A."/>
            <person name="Gowik U."/>
            <person name="Grigoriev I.V."/>
            <person name="Lyons E."/>
            <person name="Maher C.A."/>
            <person name="Martis M."/>
            <person name="Narechania A."/>
            <person name="Otillar R.P."/>
            <person name="Penning B.W."/>
            <person name="Salamov A.A."/>
            <person name="Wang Y."/>
            <person name="Zhang L."/>
            <person name="Carpita N.C."/>
            <person name="Freeling M."/>
            <person name="Gingle A.R."/>
            <person name="Hash C.T."/>
            <person name="Keller B."/>
            <person name="Klein P."/>
            <person name="Kresovich S."/>
            <person name="McCann M.C."/>
            <person name="Ming R."/>
            <person name="Peterson D.G."/>
            <person name="Mehboob-ur-Rahman"/>
            <person name="Ware D."/>
            <person name="Westhoff P."/>
            <person name="Mayer K.F."/>
            <person name="Messing J."/>
            <person name="Rokhsar D.S."/>
        </authorList>
    </citation>
    <scope>NUCLEOTIDE SEQUENCE [LARGE SCALE GENOMIC DNA]</scope>
    <source>
        <strain evidence="12">cv. BTx623</strain>
    </source>
</reference>
<organism evidence="11 12">
    <name type="scientific">Sorghum bicolor</name>
    <name type="common">Sorghum</name>
    <name type="synonym">Sorghum vulgare</name>
    <dbReference type="NCBI Taxonomy" id="4558"/>
    <lineage>
        <taxon>Eukaryota</taxon>
        <taxon>Viridiplantae</taxon>
        <taxon>Streptophyta</taxon>
        <taxon>Embryophyta</taxon>
        <taxon>Tracheophyta</taxon>
        <taxon>Spermatophyta</taxon>
        <taxon>Magnoliopsida</taxon>
        <taxon>Liliopsida</taxon>
        <taxon>Poales</taxon>
        <taxon>Poaceae</taxon>
        <taxon>PACMAD clade</taxon>
        <taxon>Panicoideae</taxon>
        <taxon>Andropogonodae</taxon>
        <taxon>Andropogoneae</taxon>
        <taxon>Sorghinae</taxon>
        <taxon>Sorghum</taxon>
    </lineage>
</organism>